<dbReference type="RefSeq" id="WP_220452919.1">
    <property type="nucleotide sequence ID" value="NZ_QWEC01000764.1"/>
</dbReference>
<gene>
    <name evidence="1" type="ORF">DZF96_18060</name>
</gene>
<evidence type="ECO:0000313" key="1">
    <source>
        <dbReference type="EMBL" id="RII89389.1"/>
    </source>
</evidence>
<reference evidence="1 2" key="1">
    <citation type="submission" date="2018-08" db="EMBL/GenBank/DDBJ databases">
        <title>Genome Sequence of Clavibacter michiganensis Subspecies type strains, and the Atypical Peach-Colored Strains Isolated from Tomato.</title>
        <authorList>
            <person name="Osdaghi E."/>
            <person name="Portier P."/>
            <person name="Briand M."/>
            <person name="Jacques M.-A."/>
        </authorList>
    </citation>
    <scope>NUCLEOTIDE SEQUENCE [LARGE SCALE GENOMIC DNA]</scope>
    <source>
        <strain evidence="1 2">CFBP 7493</strain>
    </source>
</reference>
<comment type="caution">
    <text evidence="1">The sequence shown here is derived from an EMBL/GenBank/DDBJ whole genome shotgun (WGS) entry which is preliminary data.</text>
</comment>
<protein>
    <submittedName>
        <fullName evidence="1">Uncharacterized protein</fullName>
    </submittedName>
</protein>
<dbReference type="AlphaFoldDB" id="A0A399N831"/>
<sequence length="96" mass="9582">GADPAPQAVDVHAPTAAERAALVADVLDAHPGATGIAVTSTRETWGDAANAAAGLMLLRTVLGIHARVTPATLADLDLPADLRLRLDAASSGEAVP</sequence>
<evidence type="ECO:0000313" key="2">
    <source>
        <dbReference type="Proteomes" id="UP000266298"/>
    </source>
</evidence>
<accession>A0A399N831</accession>
<proteinExistence type="predicted"/>
<organism evidence="1 2">
    <name type="scientific">Clavibacter michiganensis</name>
    <dbReference type="NCBI Taxonomy" id="28447"/>
    <lineage>
        <taxon>Bacteria</taxon>
        <taxon>Bacillati</taxon>
        <taxon>Actinomycetota</taxon>
        <taxon>Actinomycetes</taxon>
        <taxon>Micrococcales</taxon>
        <taxon>Microbacteriaceae</taxon>
        <taxon>Clavibacter</taxon>
    </lineage>
</organism>
<feature type="non-terminal residue" evidence="1">
    <location>
        <position position="1"/>
    </location>
</feature>
<feature type="non-terminal residue" evidence="1">
    <location>
        <position position="96"/>
    </location>
</feature>
<name>A0A399N831_9MICO</name>
<dbReference type="Proteomes" id="UP000266298">
    <property type="component" value="Unassembled WGS sequence"/>
</dbReference>
<dbReference type="EMBL" id="QWEC01000764">
    <property type="protein sequence ID" value="RII89389.1"/>
    <property type="molecule type" value="Genomic_DNA"/>
</dbReference>